<dbReference type="STRING" id="69974.MPLDJ20_320067"/>
<dbReference type="EMBL" id="CCND01000012">
    <property type="protein sequence ID" value="CDX56520.1"/>
    <property type="molecule type" value="Genomic_DNA"/>
</dbReference>
<evidence type="ECO:0000313" key="4">
    <source>
        <dbReference type="Proteomes" id="UP000182888"/>
    </source>
</evidence>
<reference evidence="1" key="4">
    <citation type="submission" date="2014-08" db="EMBL/GenBank/DDBJ databases">
        <authorList>
            <person name="Moulin Lionel"/>
        </authorList>
    </citation>
    <scope>NUCLEOTIDE SEQUENCE [LARGE SCALE GENOMIC DNA]</scope>
</reference>
<organism evidence="1 3">
    <name type="scientific">Mesorhizobium plurifarium</name>
    <dbReference type="NCBI Taxonomy" id="69974"/>
    <lineage>
        <taxon>Bacteria</taxon>
        <taxon>Pseudomonadati</taxon>
        <taxon>Pseudomonadota</taxon>
        <taxon>Alphaproteobacteria</taxon>
        <taxon>Hyphomicrobiales</taxon>
        <taxon>Phyllobacteriaceae</taxon>
        <taxon>Mesorhizobium</taxon>
    </lineage>
</organism>
<sequence>MDASELQAIGDTLMRVVTPDMKPKDLLKAVRKLHPDAKKKDIARAAFHAIIANADQDPGKSRNLQAFALAERTQQSE</sequence>
<evidence type="ECO:0000313" key="1">
    <source>
        <dbReference type="EMBL" id="CDX22239.1"/>
    </source>
</evidence>
<evidence type="ECO:0000313" key="3">
    <source>
        <dbReference type="Proteomes" id="UP000045285"/>
    </source>
</evidence>
<protein>
    <submittedName>
        <fullName evidence="1">Uncharacterized protein</fullName>
    </submittedName>
</protein>
<proteinExistence type="predicted"/>
<reference evidence="4" key="2">
    <citation type="submission" date="2014-08" db="EMBL/GenBank/DDBJ databases">
        <authorList>
            <person name="Edwards T."/>
        </authorList>
    </citation>
    <scope>NUCLEOTIDE SEQUENCE [LARGE SCALE GENOMIC DNA]</scope>
</reference>
<gene>
    <name evidence="2" type="ORF">MPL1032_20580</name>
    <name evidence="1" type="ORF">MPL3356_390213</name>
</gene>
<dbReference type="AlphaFoldDB" id="A0A090FTJ9"/>
<dbReference type="Proteomes" id="UP000182888">
    <property type="component" value="Unassembled WGS sequence"/>
</dbReference>
<accession>A0A090FTJ9</accession>
<dbReference type="EMBL" id="CCMZ01000033">
    <property type="protein sequence ID" value="CDX22239.1"/>
    <property type="molecule type" value="Genomic_DNA"/>
</dbReference>
<name>A0A090FTJ9_MESPL</name>
<keyword evidence="3" id="KW-1185">Reference proteome</keyword>
<evidence type="ECO:0000313" key="2">
    <source>
        <dbReference type="EMBL" id="CDX56520.1"/>
    </source>
</evidence>
<reference evidence="3" key="3">
    <citation type="submission" date="2014-08" db="EMBL/GenBank/DDBJ databases">
        <authorList>
            <person name="Moulin L."/>
        </authorList>
    </citation>
    <scope>NUCLEOTIDE SEQUENCE [LARGE SCALE GENOMIC DNA]</scope>
</reference>
<reference evidence="2" key="1">
    <citation type="submission" date="2014-08" db="EMBL/GenBank/DDBJ databases">
        <title>DNA barcoding of Bradysia (Diptera: Sciaridae) for detection of the immature stages on agricultural crops.</title>
        <authorList>
            <person name="Shin S."/>
            <person name="Jung S."/>
            <person name="Heller K."/>
            <person name="Menzel F."/>
            <person name="Hong T.-K."/>
            <person name="Lee H."/>
            <person name="Lee S."/>
        </authorList>
    </citation>
    <scope>NUCLEOTIDE SEQUENCE</scope>
</reference>
<dbReference type="Proteomes" id="UP000045285">
    <property type="component" value="Unassembled WGS sequence"/>
</dbReference>